<feature type="compositionally biased region" description="Polar residues" evidence="6">
    <location>
        <begin position="749"/>
        <end position="759"/>
    </location>
</feature>
<dbReference type="SMART" id="SM00066">
    <property type="entry name" value="GAL4"/>
    <property type="match status" value="1"/>
</dbReference>
<dbReference type="GO" id="GO:0005634">
    <property type="term" value="C:nucleus"/>
    <property type="evidence" value="ECO:0007669"/>
    <property type="project" value="UniProtKB-SubCell"/>
</dbReference>
<dbReference type="PROSITE" id="PS50048">
    <property type="entry name" value="ZN2_CY6_FUNGAL_2"/>
    <property type="match status" value="1"/>
</dbReference>
<dbReference type="PANTHER" id="PTHR47338:SF5">
    <property type="entry name" value="ZN(II)2CYS6 TRANSCRIPTION FACTOR (EUROFUNG)"/>
    <property type="match status" value="1"/>
</dbReference>
<dbReference type="SUPFAM" id="SSF57701">
    <property type="entry name" value="Zn2/Cys6 DNA-binding domain"/>
    <property type="match status" value="1"/>
</dbReference>
<dbReference type="STRING" id="101091.A0A1C7NLN2"/>
<keyword evidence="4" id="KW-0804">Transcription</keyword>
<dbReference type="EMBL" id="LUGH01000070">
    <property type="protein sequence ID" value="OBZ89965.1"/>
    <property type="molecule type" value="Genomic_DNA"/>
</dbReference>
<dbReference type="Proteomes" id="UP000093000">
    <property type="component" value="Unassembled WGS sequence"/>
</dbReference>
<keyword evidence="9" id="KW-1185">Reference proteome</keyword>
<evidence type="ECO:0000256" key="4">
    <source>
        <dbReference type="ARBA" id="ARBA00023163"/>
    </source>
</evidence>
<evidence type="ECO:0000256" key="6">
    <source>
        <dbReference type="SAM" id="MobiDB-lite"/>
    </source>
</evidence>
<feature type="compositionally biased region" description="Low complexity" evidence="6">
    <location>
        <begin position="704"/>
        <end position="717"/>
    </location>
</feature>
<comment type="subcellular location">
    <subcellularLocation>
        <location evidence="1">Nucleus</location>
    </subcellularLocation>
</comment>
<dbReference type="CDD" id="cd00067">
    <property type="entry name" value="GAL4"/>
    <property type="match status" value="1"/>
</dbReference>
<gene>
    <name evidence="8" type="primary">thi1_0</name>
    <name evidence="8" type="ORF">A0J61_01984</name>
</gene>
<dbReference type="Pfam" id="PF00172">
    <property type="entry name" value="Zn_clus"/>
    <property type="match status" value="1"/>
</dbReference>
<dbReference type="PANTHER" id="PTHR47338">
    <property type="entry name" value="ZN(II)2CYS6 TRANSCRIPTION FACTOR (EUROFUNG)-RELATED"/>
    <property type="match status" value="1"/>
</dbReference>
<feature type="compositionally biased region" description="Basic and acidic residues" evidence="6">
    <location>
        <begin position="1"/>
        <end position="12"/>
    </location>
</feature>
<feature type="region of interest" description="Disordered" evidence="6">
    <location>
        <begin position="678"/>
        <end position="765"/>
    </location>
</feature>
<keyword evidence="3" id="KW-0805">Transcription regulation</keyword>
<dbReference type="AlphaFoldDB" id="A0A1C7NLN2"/>
<keyword evidence="5" id="KW-0539">Nucleus</keyword>
<name>A0A1C7NLN2_9FUNG</name>
<keyword evidence="2" id="KW-0479">Metal-binding</keyword>
<feature type="compositionally biased region" description="Polar residues" evidence="6">
    <location>
        <begin position="727"/>
        <end position="739"/>
    </location>
</feature>
<reference evidence="8 9" key="1">
    <citation type="submission" date="2016-03" db="EMBL/GenBank/DDBJ databases">
        <title>Choanephora cucurbitarum.</title>
        <authorList>
            <person name="Min B."/>
            <person name="Park H."/>
            <person name="Park J.-H."/>
            <person name="Shin H.-D."/>
            <person name="Choi I.-G."/>
        </authorList>
    </citation>
    <scope>NUCLEOTIDE SEQUENCE [LARGE SCALE GENOMIC DNA]</scope>
    <source>
        <strain evidence="8 9">KUS-F28377</strain>
    </source>
</reference>
<organism evidence="8 9">
    <name type="scientific">Choanephora cucurbitarum</name>
    <dbReference type="NCBI Taxonomy" id="101091"/>
    <lineage>
        <taxon>Eukaryota</taxon>
        <taxon>Fungi</taxon>
        <taxon>Fungi incertae sedis</taxon>
        <taxon>Mucoromycota</taxon>
        <taxon>Mucoromycotina</taxon>
        <taxon>Mucoromycetes</taxon>
        <taxon>Mucorales</taxon>
        <taxon>Mucorineae</taxon>
        <taxon>Choanephoraceae</taxon>
        <taxon>Choanephoroideae</taxon>
        <taxon>Choanephora</taxon>
    </lineage>
</organism>
<evidence type="ECO:0000259" key="7">
    <source>
        <dbReference type="PROSITE" id="PS50048"/>
    </source>
</evidence>
<dbReference type="PROSITE" id="PS00463">
    <property type="entry name" value="ZN2_CY6_FUNGAL_1"/>
    <property type="match status" value="1"/>
</dbReference>
<comment type="caution">
    <text evidence="8">The sequence shown here is derived from an EMBL/GenBank/DDBJ whole genome shotgun (WGS) entry which is preliminary data.</text>
</comment>
<dbReference type="Gene3D" id="4.10.240.10">
    <property type="entry name" value="Zn(2)-C6 fungal-type DNA-binding domain"/>
    <property type="match status" value="1"/>
</dbReference>
<feature type="compositionally biased region" description="Low complexity" evidence="6">
    <location>
        <begin position="577"/>
        <end position="590"/>
    </location>
</feature>
<dbReference type="InterPro" id="IPR001138">
    <property type="entry name" value="Zn2Cys6_DnaBD"/>
</dbReference>
<feature type="region of interest" description="Disordered" evidence="6">
    <location>
        <begin position="1"/>
        <end position="30"/>
    </location>
</feature>
<feature type="region of interest" description="Disordered" evidence="6">
    <location>
        <begin position="569"/>
        <end position="618"/>
    </location>
</feature>
<evidence type="ECO:0000256" key="1">
    <source>
        <dbReference type="ARBA" id="ARBA00004123"/>
    </source>
</evidence>
<dbReference type="CDD" id="cd12148">
    <property type="entry name" value="fungal_TF_MHR"/>
    <property type="match status" value="1"/>
</dbReference>
<evidence type="ECO:0000313" key="9">
    <source>
        <dbReference type="Proteomes" id="UP000093000"/>
    </source>
</evidence>
<dbReference type="InParanoid" id="A0A1C7NLN2"/>
<dbReference type="InterPro" id="IPR036864">
    <property type="entry name" value="Zn2-C6_fun-type_DNA-bd_sf"/>
</dbReference>
<dbReference type="OrthoDB" id="2123952at2759"/>
<feature type="domain" description="Zn(2)-C6 fungal-type" evidence="7">
    <location>
        <begin position="38"/>
        <end position="67"/>
    </location>
</feature>
<evidence type="ECO:0000256" key="3">
    <source>
        <dbReference type="ARBA" id="ARBA00023015"/>
    </source>
</evidence>
<proteinExistence type="predicted"/>
<evidence type="ECO:0000313" key="8">
    <source>
        <dbReference type="EMBL" id="OBZ89965.1"/>
    </source>
</evidence>
<evidence type="ECO:0000256" key="5">
    <source>
        <dbReference type="ARBA" id="ARBA00023242"/>
    </source>
</evidence>
<protein>
    <submittedName>
        <fullName evidence="8">Thiamine repressible genes regulatory protein thi1</fullName>
    </submittedName>
</protein>
<dbReference type="GO" id="GO:0008270">
    <property type="term" value="F:zinc ion binding"/>
    <property type="evidence" value="ECO:0007669"/>
    <property type="project" value="InterPro"/>
</dbReference>
<accession>A0A1C7NLN2</accession>
<dbReference type="GO" id="GO:0000981">
    <property type="term" value="F:DNA-binding transcription factor activity, RNA polymerase II-specific"/>
    <property type="evidence" value="ECO:0007669"/>
    <property type="project" value="InterPro"/>
</dbReference>
<sequence>MLQDQKENKGSEEQINMDTKKKTTTATGAPKRQKIVKACKDCRRRKVKCDGGSPCSTCRRSSIPCVFESSSPKRGATKHYIELLESRILVIERALSSLGSPTQQLVEEAVRRQRMLDDQQLEHKQEGLIQCMEDRFIINELGSPNYMQFSSLENSNLAESSTSSSSPKSTLSNYSVSTLEIESYLQFYFVQIQPFYPLFVPSYFHRQYATHELPRILVYAVCLLASHFQYQNSEDENYYYQKVMTMLDEAIGKPSIALVQTLLLLIKYLECKNQFFFFEKTKSLMARTIEVCKTLQLYFGSHQELPEAAETRKRTFCMVFVYNTLLCVEQGIQSDLMSHMNIRDPASLLPSSLSPDDTMDSQRFIISFSFTLSQIHQHILCVQPERRNEAQQVQESIGLLHLQVMIENDLIHLPSQFAHGRLPDAWPFPAPEEDTNHVPPMTRFVHMLYHLNIIVLHYHYMVHPLPKQGSPNQPETRHYPHRQMCLSSASALVRLIEGLLSDPSQSFRYLPRGVQALAHCVTSALTLLRAETSLNRDNLSMNKTCFEEYQRCSQLAQRLASLSPSLEMRSMTSTNDGSSVSSIGTSPSPVLQQQQERFQKRRNTISSLSHARHTHVPSSLLQSSSADVGQFNVQPLNHQPLTNIHAAPLHFQDNSSFRRLRGSTQSCQDLRSMNRIHMNHPSSTTGTAPHFSPGMPHRGSSNKSVASTGSTSTNATAPYRHYPPYPTNNDMVLQSSSSGKMRRIKKSMSSHGLSSNFNRQQQQQQQQLQQQQQQQVQLQQQFQFQQLYQQQEQQMLYTQQLLAGESQPFLHRPYQPSYDDDIKVTTSLDMIGTTPLPDTPSVAVNPLLMDGFSSMNLDFNLLYNSPTNDNHFGQKSEGHPLL</sequence>
<evidence type="ECO:0000256" key="2">
    <source>
        <dbReference type="ARBA" id="ARBA00022723"/>
    </source>
</evidence>
<dbReference type="InterPro" id="IPR050815">
    <property type="entry name" value="TF_fung"/>
</dbReference>